<dbReference type="GO" id="GO:0016020">
    <property type="term" value="C:membrane"/>
    <property type="evidence" value="ECO:0007669"/>
    <property type="project" value="UniProtKB-SubCell"/>
</dbReference>
<feature type="transmembrane region" description="Helical" evidence="7">
    <location>
        <begin position="132"/>
        <end position="150"/>
    </location>
</feature>
<evidence type="ECO:0000256" key="5">
    <source>
        <dbReference type="ARBA" id="ARBA00023136"/>
    </source>
</evidence>
<dbReference type="InterPro" id="IPR004345">
    <property type="entry name" value="TB2_DP1_HVA22"/>
</dbReference>
<protein>
    <submittedName>
        <fullName evidence="8">Uncharacterized protein</fullName>
    </submittedName>
</protein>
<dbReference type="PANTHER" id="PTHR12300">
    <property type="entry name" value="HVA22-LIKE PROTEINS"/>
    <property type="match status" value="1"/>
</dbReference>
<sequence>MKEVSAEKWALYGAALVAVGLLSVVLQRIPRWRKPALWVHPLYAAVTAVICRLLIPDWVQNELFSPGGVLLVGTFLPVYNSIVALCTVSSRDDEVWLQYWITWGSLSFLTEFMDNITAYLPQAGEHWYEFELFTVLWLVLPFTNGAAVVYDSITKPYLTPIAQRLAIKMEGWIQLLLSLVNTSYLWTVWYLFTWLPEEQRRFIVIAIGTAYPMAASIVALGVQTNNTASKTRKQANVTTESLMVTKWLTYWATYMLLFVAMDYVENFVGHIRGFYSLCVFATLYLALPMFDGAEVIFRRVLVPLTGQYETLILRDIWLMKQDILLKLPESKQKNMMTRASAIFAELDATLNDKES</sequence>
<evidence type="ECO:0000256" key="7">
    <source>
        <dbReference type="SAM" id="Phobius"/>
    </source>
</evidence>
<dbReference type="EMBL" id="BDSP01000095">
    <property type="protein sequence ID" value="GAX15641.1"/>
    <property type="molecule type" value="Genomic_DNA"/>
</dbReference>
<comment type="similarity">
    <text evidence="2 6">Belongs to the DP1 family.</text>
</comment>
<feature type="transmembrane region" description="Helical" evidence="7">
    <location>
        <begin position="243"/>
        <end position="261"/>
    </location>
</feature>
<feature type="transmembrane region" description="Helical" evidence="7">
    <location>
        <begin position="12"/>
        <end position="29"/>
    </location>
</feature>
<comment type="caution">
    <text evidence="8">The sequence shown here is derived from an EMBL/GenBank/DDBJ whole genome shotgun (WGS) entry which is preliminary data.</text>
</comment>
<keyword evidence="4 7" id="KW-1133">Transmembrane helix</keyword>
<feature type="transmembrane region" description="Helical" evidence="7">
    <location>
        <begin position="273"/>
        <end position="290"/>
    </location>
</feature>
<dbReference type="OrthoDB" id="10009287at2759"/>
<gene>
    <name evidence="8" type="ORF">FisN_3Hh113</name>
</gene>
<organism evidence="8 9">
    <name type="scientific">Fistulifera solaris</name>
    <name type="common">Oleaginous diatom</name>
    <dbReference type="NCBI Taxonomy" id="1519565"/>
    <lineage>
        <taxon>Eukaryota</taxon>
        <taxon>Sar</taxon>
        <taxon>Stramenopiles</taxon>
        <taxon>Ochrophyta</taxon>
        <taxon>Bacillariophyta</taxon>
        <taxon>Bacillariophyceae</taxon>
        <taxon>Bacillariophycidae</taxon>
        <taxon>Naviculales</taxon>
        <taxon>Naviculaceae</taxon>
        <taxon>Fistulifera</taxon>
    </lineage>
</organism>
<feature type="transmembrane region" description="Helical" evidence="7">
    <location>
        <begin position="36"/>
        <end position="55"/>
    </location>
</feature>
<feature type="transmembrane region" description="Helical" evidence="7">
    <location>
        <begin position="67"/>
        <end position="88"/>
    </location>
</feature>
<evidence type="ECO:0000256" key="1">
    <source>
        <dbReference type="ARBA" id="ARBA00004141"/>
    </source>
</evidence>
<dbReference type="PANTHER" id="PTHR12300:SF161">
    <property type="entry name" value="RECEPTOR EXPRESSION-ENHANCING PROTEIN"/>
    <property type="match status" value="1"/>
</dbReference>
<reference evidence="8 9" key="1">
    <citation type="journal article" date="2015" name="Plant Cell">
        <title>Oil accumulation by the oleaginous diatom Fistulifera solaris as revealed by the genome and transcriptome.</title>
        <authorList>
            <person name="Tanaka T."/>
            <person name="Maeda Y."/>
            <person name="Veluchamy A."/>
            <person name="Tanaka M."/>
            <person name="Abida H."/>
            <person name="Marechal E."/>
            <person name="Bowler C."/>
            <person name="Muto M."/>
            <person name="Sunaga Y."/>
            <person name="Tanaka M."/>
            <person name="Yoshino T."/>
            <person name="Taniguchi T."/>
            <person name="Fukuda Y."/>
            <person name="Nemoto M."/>
            <person name="Matsumoto M."/>
            <person name="Wong P.S."/>
            <person name="Aburatani S."/>
            <person name="Fujibuchi W."/>
        </authorList>
    </citation>
    <scope>NUCLEOTIDE SEQUENCE [LARGE SCALE GENOMIC DNA]</scope>
    <source>
        <strain evidence="8 9">JPCC DA0580</strain>
    </source>
</reference>
<name>A0A1Z5JPE0_FISSO</name>
<accession>A0A1Z5JPE0</accession>
<evidence type="ECO:0000256" key="6">
    <source>
        <dbReference type="RuleBase" id="RU362006"/>
    </source>
</evidence>
<evidence type="ECO:0000313" key="8">
    <source>
        <dbReference type="EMBL" id="GAX15641.1"/>
    </source>
</evidence>
<feature type="transmembrane region" description="Helical" evidence="7">
    <location>
        <begin position="171"/>
        <end position="190"/>
    </location>
</feature>
<feature type="transmembrane region" description="Helical" evidence="7">
    <location>
        <begin position="100"/>
        <end position="120"/>
    </location>
</feature>
<keyword evidence="3 7" id="KW-0812">Transmembrane</keyword>
<evidence type="ECO:0000256" key="4">
    <source>
        <dbReference type="ARBA" id="ARBA00022989"/>
    </source>
</evidence>
<proteinExistence type="inferred from homology"/>
<dbReference type="AlphaFoldDB" id="A0A1Z5JPE0"/>
<keyword evidence="9" id="KW-1185">Reference proteome</keyword>
<evidence type="ECO:0000256" key="3">
    <source>
        <dbReference type="ARBA" id="ARBA00022692"/>
    </source>
</evidence>
<keyword evidence="5 7" id="KW-0472">Membrane</keyword>
<comment type="subcellular location">
    <subcellularLocation>
        <location evidence="1 6">Membrane</location>
        <topology evidence="1 6">Multi-pass membrane protein</topology>
    </subcellularLocation>
</comment>
<dbReference type="InParanoid" id="A0A1Z5JPE0"/>
<evidence type="ECO:0000256" key="2">
    <source>
        <dbReference type="ARBA" id="ARBA00008573"/>
    </source>
</evidence>
<dbReference type="Pfam" id="PF03134">
    <property type="entry name" value="TB2_DP1_HVA22"/>
    <property type="match status" value="2"/>
</dbReference>
<feature type="transmembrane region" description="Helical" evidence="7">
    <location>
        <begin position="202"/>
        <end position="222"/>
    </location>
</feature>
<dbReference type="Proteomes" id="UP000198406">
    <property type="component" value="Unassembled WGS sequence"/>
</dbReference>
<evidence type="ECO:0000313" key="9">
    <source>
        <dbReference type="Proteomes" id="UP000198406"/>
    </source>
</evidence>